<accession>A0A6H1TV75</accession>
<dbReference type="InterPro" id="IPR015943">
    <property type="entry name" value="WD40/YVTN_repeat-like_dom_sf"/>
</dbReference>
<dbReference type="Gene3D" id="2.130.10.10">
    <property type="entry name" value="YVTN repeat-like/Quinoprotein amine dehydrogenase"/>
    <property type="match status" value="1"/>
</dbReference>
<evidence type="ECO:0000313" key="4">
    <source>
        <dbReference type="EMBL" id="QIZ69850.1"/>
    </source>
</evidence>
<feature type="compositionally biased region" description="Polar residues" evidence="1">
    <location>
        <begin position="436"/>
        <end position="447"/>
    </location>
</feature>
<feature type="domain" description="Ice-binding protein C-terminal" evidence="2">
    <location>
        <begin position="566"/>
        <end position="589"/>
    </location>
</feature>
<dbReference type="PANTHER" id="PTHR46928">
    <property type="entry name" value="MESENCHYME-SPECIFIC CELL SURFACE GLYCOPROTEIN"/>
    <property type="match status" value="1"/>
</dbReference>
<proteinExistence type="predicted"/>
<feature type="region of interest" description="Disordered" evidence="1">
    <location>
        <begin position="435"/>
        <end position="459"/>
    </location>
</feature>
<dbReference type="EMBL" id="CP051167">
    <property type="protein sequence ID" value="QIZ69850.1"/>
    <property type="molecule type" value="Genomic_DNA"/>
</dbReference>
<feature type="domain" description="Choice-of-anchor I" evidence="3">
    <location>
        <begin position="54"/>
        <end position="563"/>
    </location>
</feature>
<dbReference type="SUPFAM" id="SSF51004">
    <property type="entry name" value="C-terminal (heme d1) domain of cytochrome cd1-nitrite reductase"/>
    <property type="match status" value="1"/>
</dbReference>
<dbReference type="RefSeq" id="WP_168568007.1">
    <property type="nucleotide sequence ID" value="NZ_CP051167.1"/>
</dbReference>
<reference evidence="4 5" key="1">
    <citation type="submission" date="2020-04" db="EMBL/GenBank/DDBJ databases">
        <authorList>
            <person name="Basu S."/>
            <person name="Maruthanayagam V."/>
            <person name="Chakraborty S."/>
            <person name="Pramanik A."/>
            <person name="Mukherjee J."/>
            <person name="Brink B."/>
        </authorList>
    </citation>
    <scope>NUCLEOTIDE SEQUENCE [LARGE SCALE GENOMIC DNA]</scope>
    <source>
        <strain evidence="4 5">AP17</strain>
    </source>
</reference>
<dbReference type="InterPro" id="IPR055188">
    <property type="entry name" value="Choice_anch_I"/>
</dbReference>
<keyword evidence="5" id="KW-1185">Reference proteome</keyword>
<dbReference type="InterPro" id="IPR052956">
    <property type="entry name" value="Mesenchyme-surface_protein"/>
</dbReference>
<evidence type="ECO:0000256" key="1">
    <source>
        <dbReference type="SAM" id="MobiDB-lite"/>
    </source>
</evidence>
<protein>
    <submittedName>
        <fullName evidence="4">PEP-CTERM sorting domain-containing protein</fullName>
    </submittedName>
</protein>
<evidence type="ECO:0000313" key="5">
    <source>
        <dbReference type="Proteomes" id="UP000500857"/>
    </source>
</evidence>
<sequence>MKISNSSQTFPHSIGKLLKFSLPSALIWTSLATAANAFDLRPIGTYQTGIFDDSAARITTYDPLSQRLFVTNDSTQRIEILDIFDPTNPYPVAANPFIDLTTLDLGLDFEVGGINSIAFKDGILAAAVESKNLQDPGRVLFFDSNGTLLNSLTVGALPDMLTFTPDGRKILVANEGEPSGDYLNDPEGSVSIIELAADIASLTDANVKTADFKLFNNIAIDDRIRIFGPNATVAQDLEPESIAVSADGTKAWVTLQENNAIAVLDLLTGEFTDLFALGFKDYSQPQNALDPSDRDGGINSRTLQNLFGIYQPDEIASYTFGGQTFLFTANEGDSREYLFEDEAGNEIESLVEETSVGDVLLDPDLFPNAAEIQDNSNFGRLEITNTMGDIDGDGDYDELYAFGGRSFSIWDELGNLIFDSGNEFERITAELFPDDFNSNNDANQSFDNRSDNKGPEPEGITLGRILEKTYAFIGLERIGGIIAYDVTDPYNPFFVDYFNNRNFAALFNEDVFGEDEEPSREQLDAVGDLGPEGLLFIAAADSPTGRPLLAVANEVSGTTTLYSVRVPEPSSAIALAGVGALGWLSRKRKRA</sequence>
<gene>
    <name evidence="4" type="ORF">HCG48_04025</name>
</gene>
<organism evidence="4 5">
    <name type="scientific">Oxynema aestuarii AP17</name>
    <dbReference type="NCBI Taxonomy" id="2064643"/>
    <lineage>
        <taxon>Bacteria</taxon>
        <taxon>Bacillati</taxon>
        <taxon>Cyanobacteriota</taxon>
        <taxon>Cyanophyceae</taxon>
        <taxon>Oscillatoriophycideae</taxon>
        <taxon>Oscillatoriales</taxon>
        <taxon>Oscillatoriaceae</taxon>
        <taxon>Oxynema</taxon>
        <taxon>Oxynema aestuarii</taxon>
    </lineage>
</organism>
<dbReference type="NCBIfam" id="NF038117">
    <property type="entry name" value="choice_anch_I"/>
    <property type="match status" value="1"/>
</dbReference>
<evidence type="ECO:0000259" key="3">
    <source>
        <dbReference type="Pfam" id="PF22494"/>
    </source>
</evidence>
<dbReference type="InterPro" id="IPR013424">
    <property type="entry name" value="Ice-binding_C"/>
</dbReference>
<name>A0A6H1TV75_9CYAN</name>
<dbReference type="InterPro" id="IPR011048">
    <property type="entry name" value="Haem_d1_sf"/>
</dbReference>
<dbReference type="Pfam" id="PF22494">
    <property type="entry name" value="choice_anch_I"/>
    <property type="match status" value="1"/>
</dbReference>
<dbReference type="KEGG" id="oxy:HCG48_04025"/>
<dbReference type="AlphaFoldDB" id="A0A6H1TV75"/>
<dbReference type="Pfam" id="PF07589">
    <property type="entry name" value="PEP-CTERM"/>
    <property type="match status" value="1"/>
</dbReference>
<dbReference type="NCBIfam" id="TIGR02595">
    <property type="entry name" value="PEP_CTERM"/>
    <property type="match status" value="1"/>
</dbReference>
<evidence type="ECO:0000259" key="2">
    <source>
        <dbReference type="Pfam" id="PF07589"/>
    </source>
</evidence>
<dbReference type="PANTHER" id="PTHR46928:SF1">
    <property type="entry name" value="MESENCHYME-SPECIFIC CELL SURFACE GLYCOPROTEIN"/>
    <property type="match status" value="1"/>
</dbReference>
<dbReference type="Proteomes" id="UP000500857">
    <property type="component" value="Chromosome"/>
</dbReference>